<feature type="transmembrane region" description="Helical" evidence="5">
    <location>
        <begin position="240"/>
        <end position="264"/>
    </location>
</feature>
<evidence type="ECO:0000259" key="6">
    <source>
        <dbReference type="Pfam" id="PF00999"/>
    </source>
</evidence>
<feature type="transmembrane region" description="Helical" evidence="5">
    <location>
        <begin position="33"/>
        <end position="54"/>
    </location>
</feature>
<evidence type="ECO:0000256" key="1">
    <source>
        <dbReference type="ARBA" id="ARBA00004141"/>
    </source>
</evidence>
<sequence length="526" mass="57859">MPQLELTQLNIVLSVTGAFLILYGIISSKIKYSLYLGEALPATVIGIILGPTASKFVDSASWGSPQEPDTQNEITYGVSRVVIGIQLAIVGFQLPAKYQLIRWKELVFGAMPVLTIMWLSTSVCIYILIPHVSWLGALVISSCVACNDSVLSQAIAKGPFADKYVPKRLRDSISSEAGANDLFQFPMLMLATFLIRHAAAPGSGEANTAGTVSIIEGADAVGRIGGGVGVALKMWFLETWLYTVLLSIAYGAVVGYMTCLAIKFALRRKWIDSENLFLFPTAIALFVLGTAGAIDTEDLLACFAAGNALNWNGIYQEECDNKHDGVNPTICSLLNYGAFLYIGTVMPWHEFNDPKTGITYGRLFGLGFLILLFRRIPANMLTYKLLPCISAIFFVEHTRHLFPELGEGDEEESNLIAALGPTVYWLVFFSIVVHGISVPIFDFIYKQLGVTTIQDEHSDTLPFARTPYIPRYSVSLGSQETIVMVEEKQAKDLSWESVSDSDRKSFCDDKKSLDVSDVKVEMKEWV</sequence>
<feature type="transmembrane region" description="Helical" evidence="5">
    <location>
        <begin position="422"/>
        <end position="445"/>
    </location>
</feature>
<evidence type="ECO:0000256" key="4">
    <source>
        <dbReference type="ARBA" id="ARBA00023136"/>
    </source>
</evidence>
<feature type="transmembrane region" description="Helical" evidence="5">
    <location>
        <begin position="74"/>
        <end position="94"/>
    </location>
</feature>
<feature type="transmembrane region" description="Helical" evidence="5">
    <location>
        <begin position="276"/>
        <end position="294"/>
    </location>
</feature>
<comment type="caution">
    <text evidence="7">The sequence shown here is derived from an EMBL/GenBank/DDBJ whole genome shotgun (WGS) entry which is preliminary data.</text>
</comment>
<feature type="domain" description="Cation/H+ exchanger transmembrane" evidence="6">
    <location>
        <begin position="20"/>
        <end position="386"/>
    </location>
</feature>
<feature type="transmembrane region" description="Helical" evidence="5">
    <location>
        <begin position="106"/>
        <end position="129"/>
    </location>
</feature>
<evidence type="ECO:0000256" key="3">
    <source>
        <dbReference type="ARBA" id="ARBA00022989"/>
    </source>
</evidence>
<dbReference type="InterPro" id="IPR004712">
    <property type="entry name" value="Na+/H+_antiporter_fungi"/>
</dbReference>
<dbReference type="Proteomes" id="UP001521116">
    <property type="component" value="Unassembled WGS sequence"/>
</dbReference>
<dbReference type="PANTHER" id="PTHR31382">
    <property type="entry name" value="NA(+)/H(+) ANTIPORTER"/>
    <property type="match status" value="1"/>
</dbReference>
<dbReference type="PANTHER" id="PTHR31382:SF3">
    <property type="entry name" value="SODIUM ION_PROTON EXCHANGER (EUROFUNG)"/>
    <property type="match status" value="1"/>
</dbReference>
<proteinExistence type="predicted"/>
<feature type="transmembrane region" description="Helical" evidence="5">
    <location>
        <begin position="6"/>
        <end position="26"/>
    </location>
</feature>
<organism evidence="7 8">
    <name type="scientific">Neofusicoccum ribis</name>
    <dbReference type="NCBI Taxonomy" id="45134"/>
    <lineage>
        <taxon>Eukaryota</taxon>
        <taxon>Fungi</taxon>
        <taxon>Dikarya</taxon>
        <taxon>Ascomycota</taxon>
        <taxon>Pezizomycotina</taxon>
        <taxon>Dothideomycetes</taxon>
        <taxon>Dothideomycetes incertae sedis</taxon>
        <taxon>Botryosphaeriales</taxon>
        <taxon>Botryosphaeriaceae</taxon>
        <taxon>Neofusicoccum</taxon>
    </lineage>
</organism>
<evidence type="ECO:0000313" key="8">
    <source>
        <dbReference type="Proteomes" id="UP001521116"/>
    </source>
</evidence>
<comment type="subcellular location">
    <subcellularLocation>
        <location evidence="1">Membrane</location>
        <topology evidence="1">Multi-pass membrane protein</topology>
    </subcellularLocation>
</comment>
<dbReference type="InterPro" id="IPR006153">
    <property type="entry name" value="Cation/H_exchanger_TM"/>
</dbReference>
<evidence type="ECO:0000313" key="7">
    <source>
        <dbReference type="EMBL" id="KAL1633982.1"/>
    </source>
</evidence>
<protein>
    <recommendedName>
        <fullName evidence="6">Cation/H+ exchanger transmembrane domain-containing protein</fullName>
    </recommendedName>
</protein>
<accession>A0ABR3T3T2</accession>
<keyword evidence="4 5" id="KW-0472">Membrane</keyword>
<name>A0ABR3T3T2_9PEZI</name>
<keyword evidence="2 5" id="KW-0812">Transmembrane</keyword>
<feature type="transmembrane region" description="Helical" evidence="5">
    <location>
        <begin position="357"/>
        <end position="373"/>
    </location>
</feature>
<dbReference type="EMBL" id="JAJVDC020000018">
    <property type="protein sequence ID" value="KAL1633982.1"/>
    <property type="molecule type" value="Genomic_DNA"/>
</dbReference>
<dbReference type="Pfam" id="PF00999">
    <property type="entry name" value="Na_H_Exchanger"/>
    <property type="match status" value="1"/>
</dbReference>
<reference evidence="7 8" key="1">
    <citation type="submission" date="2024-02" db="EMBL/GenBank/DDBJ databases">
        <title>De novo assembly and annotation of 12 fungi associated with fruit tree decline syndrome in Ontario, Canada.</title>
        <authorList>
            <person name="Sulman M."/>
            <person name="Ellouze W."/>
            <person name="Ilyukhin E."/>
        </authorList>
    </citation>
    <scope>NUCLEOTIDE SEQUENCE [LARGE SCALE GENOMIC DNA]</scope>
    <source>
        <strain evidence="7 8">M1-105</strain>
    </source>
</reference>
<keyword evidence="8" id="KW-1185">Reference proteome</keyword>
<keyword evidence="3 5" id="KW-1133">Transmembrane helix</keyword>
<gene>
    <name evidence="7" type="ORF">SLS56_002573</name>
</gene>
<evidence type="ECO:0000256" key="5">
    <source>
        <dbReference type="SAM" id="Phobius"/>
    </source>
</evidence>
<evidence type="ECO:0000256" key="2">
    <source>
        <dbReference type="ARBA" id="ARBA00022692"/>
    </source>
</evidence>